<name>A0ABR9QHM1_9BACI</name>
<gene>
    <name evidence="3" type="ORF">IMZ08_07930</name>
</gene>
<dbReference type="Proteomes" id="UP001516662">
    <property type="component" value="Unassembled WGS sequence"/>
</dbReference>
<sequence length="158" mass="17747">MTNSMLRGIAMGMIIATCLLSAVHFLTPQQGNKLTKEDLELYLANQDLVAIPQQEYEDLQTQDTNANKNDSVKPESEKKEEVVKDKEDESLKHFTLIIVSGMNSLEIANLLEDNQIISSGKEFDIYLTENELNTLIQIGTYDLSSDMSFQTIADIITK</sequence>
<evidence type="ECO:0000313" key="4">
    <source>
        <dbReference type="Proteomes" id="UP001516662"/>
    </source>
</evidence>
<feature type="compositionally biased region" description="Basic and acidic residues" evidence="1">
    <location>
        <begin position="70"/>
        <end position="86"/>
    </location>
</feature>
<dbReference type="RefSeq" id="WP_193535449.1">
    <property type="nucleotide sequence ID" value="NZ_JADCLJ010000019.1"/>
</dbReference>
<dbReference type="EMBL" id="JADCLJ010000019">
    <property type="protein sequence ID" value="MBE4907978.1"/>
    <property type="molecule type" value="Genomic_DNA"/>
</dbReference>
<proteinExistence type="predicted"/>
<dbReference type="Gene3D" id="3.30.1490.480">
    <property type="entry name" value="Endolytic murein transglycosylase"/>
    <property type="match status" value="1"/>
</dbReference>
<organism evidence="3 4">
    <name type="scientific">Litchfieldia luteola</name>
    <dbReference type="NCBI Taxonomy" id="682179"/>
    <lineage>
        <taxon>Bacteria</taxon>
        <taxon>Bacillati</taxon>
        <taxon>Bacillota</taxon>
        <taxon>Bacilli</taxon>
        <taxon>Bacillales</taxon>
        <taxon>Bacillaceae</taxon>
        <taxon>Litchfieldia</taxon>
    </lineage>
</organism>
<keyword evidence="2" id="KW-0732">Signal</keyword>
<feature type="region of interest" description="Disordered" evidence="1">
    <location>
        <begin position="56"/>
        <end position="86"/>
    </location>
</feature>
<feature type="chain" id="PRO_5045918397" description="Endolytic transglycosylase MltG" evidence="2">
    <location>
        <begin position="22"/>
        <end position="158"/>
    </location>
</feature>
<keyword evidence="4" id="KW-1185">Reference proteome</keyword>
<evidence type="ECO:0000256" key="1">
    <source>
        <dbReference type="SAM" id="MobiDB-lite"/>
    </source>
</evidence>
<evidence type="ECO:0008006" key="5">
    <source>
        <dbReference type="Google" id="ProtNLM"/>
    </source>
</evidence>
<reference evidence="3 4" key="1">
    <citation type="submission" date="2020-10" db="EMBL/GenBank/DDBJ databases">
        <title>Bacillus sp. HD4P25, an endophyte from a halophyte.</title>
        <authorList>
            <person name="Sun J.-Q."/>
        </authorList>
    </citation>
    <scope>NUCLEOTIDE SEQUENCE [LARGE SCALE GENOMIC DNA]</scope>
    <source>
        <strain evidence="3 4">YIM 93174</strain>
    </source>
</reference>
<accession>A0ABR9QHM1</accession>
<protein>
    <recommendedName>
        <fullName evidence="5">Endolytic transglycosylase MltG</fullName>
    </recommendedName>
</protein>
<comment type="caution">
    <text evidence="3">The sequence shown here is derived from an EMBL/GenBank/DDBJ whole genome shotgun (WGS) entry which is preliminary data.</text>
</comment>
<feature type="signal peptide" evidence="2">
    <location>
        <begin position="1"/>
        <end position="21"/>
    </location>
</feature>
<evidence type="ECO:0000313" key="3">
    <source>
        <dbReference type="EMBL" id="MBE4907978.1"/>
    </source>
</evidence>
<evidence type="ECO:0000256" key="2">
    <source>
        <dbReference type="SAM" id="SignalP"/>
    </source>
</evidence>